<dbReference type="AlphaFoldDB" id="A0A2S9XRZ1"/>
<dbReference type="InterPro" id="IPR014729">
    <property type="entry name" value="Rossmann-like_a/b/a_fold"/>
</dbReference>
<dbReference type="Pfam" id="PF00733">
    <property type="entry name" value="Asn_synthase"/>
    <property type="match status" value="1"/>
</dbReference>
<comment type="catalytic activity">
    <reaction evidence="7">
        <text>L-aspartate + L-glutamine + ATP + H2O = L-asparagine + L-glutamate + AMP + diphosphate + H(+)</text>
        <dbReference type="Rhea" id="RHEA:12228"/>
        <dbReference type="ChEBI" id="CHEBI:15377"/>
        <dbReference type="ChEBI" id="CHEBI:15378"/>
        <dbReference type="ChEBI" id="CHEBI:29985"/>
        <dbReference type="ChEBI" id="CHEBI:29991"/>
        <dbReference type="ChEBI" id="CHEBI:30616"/>
        <dbReference type="ChEBI" id="CHEBI:33019"/>
        <dbReference type="ChEBI" id="CHEBI:58048"/>
        <dbReference type="ChEBI" id="CHEBI:58359"/>
        <dbReference type="ChEBI" id="CHEBI:456215"/>
        <dbReference type="EC" id="6.3.5.4"/>
    </reaction>
</comment>
<evidence type="ECO:0000256" key="6">
    <source>
        <dbReference type="ARBA" id="ARBA00022962"/>
    </source>
</evidence>
<dbReference type="GO" id="GO:0005524">
    <property type="term" value="F:ATP binding"/>
    <property type="evidence" value="ECO:0007669"/>
    <property type="project" value="UniProtKB-KW"/>
</dbReference>
<keyword evidence="4 9" id="KW-0547">Nucleotide-binding</keyword>
<dbReference type="PANTHER" id="PTHR43284:SF1">
    <property type="entry name" value="ASPARAGINE SYNTHETASE"/>
    <property type="match status" value="1"/>
</dbReference>
<comment type="pathway">
    <text evidence="1">Amino-acid biosynthesis; L-asparagine biosynthesis; L-asparagine from L-aspartate (L-Gln route): step 1/1.</text>
</comment>
<feature type="binding site" evidence="9">
    <location>
        <position position="298"/>
    </location>
    <ligand>
        <name>ATP</name>
        <dbReference type="ChEBI" id="CHEBI:30616"/>
    </ligand>
</feature>
<dbReference type="CDD" id="cd00712">
    <property type="entry name" value="AsnB"/>
    <property type="match status" value="1"/>
</dbReference>
<dbReference type="EC" id="6.3.5.4" evidence="3"/>
<dbReference type="InterPro" id="IPR051786">
    <property type="entry name" value="ASN_synthetase/amidase"/>
</dbReference>
<evidence type="ECO:0000256" key="9">
    <source>
        <dbReference type="PIRSR" id="PIRSR001589-2"/>
    </source>
</evidence>
<dbReference type="GO" id="GO:0006529">
    <property type="term" value="P:asparagine biosynthetic process"/>
    <property type="evidence" value="ECO:0007669"/>
    <property type="project" value="UniProtKB-KW"/>
</dbReference>
<evidence type="ECO:0000256" key="5">
    <source>
        <dbReference type="ARBA" id="ARBA00022840"/>
    </source>
</evidence>
<dbReference type="GO" id="GO:0004066">
    <property type="term" value="F:asparagine synthase (glutamine-hydrolyzing) activity"/>
    <property type="evidence" value="ECO:0007669"/>
    <property type="project" value="UniProtKB-EC"/>
</dbReference>
<keyword evidence="12" id="KW-0436">Ligase</keyword>
<feature type="active site" description="For GATase activity" evidence="8">
    <location>
        <position position="2"/>
    </location>
</feature>
<feature type="domain" description="Glutamine amidotransferase type-2" evidence="11">
    <location>
        <begin position="2"/>
        <end position="214"/>
    </location>
</feature>
<dbReference type="Gene3D" id="3.40.50.620">
    <property type="entry name" value="HUPs"/>
    <property type="match status" value="2"/>
</dbReference>
<evidence type="ECO:0000256" key="2">
    <source>
        <dbReference type="ARBA" id="ARBA00005752"/>
    </source>
</evidence>
<evidence type="ECO:0000256" key="3">
    <source>
        <dbReference type="ARBA" id="ARBA00012737"/>
    </source>
</evidence>
<keyword evidence="8" id="KW-0028">Amino-acid biosynthesis</keyword>
<evidence type="ECO:0000256" key="7">
    <source>
        <dbReference type="ARBA" id="ARBA00048741"/>
    </source>
</evidence>
<evidence type="ECO:0000256" key="8">
    <source>
        <dbReference type="PIRSR" id="PIRSR001589-1"/>
    </source>
</evidence>
<sequence length="658" mass="74098">MCGIVGYWRLDGLEDQARTNLNAMMDLIVHRGPDGRGMHLDPQLGLAMGHTRLTIIDLHTGDQPLTTSDGQVILTSNSEFYDFKSIRAKLSCEGERFASKSDAEIALALYRRHGLDFVEHLRGEFAFALWDGVEQRLVLVRDRFGIKPLYIHQRERELFWGSEVKALLRHPTVPRRLDPKAALNQLMQVMVPGTTSFAEIEAVRPGQMLVFRRGANGRLEREDHVYWDMNFPRAAEREGHGGPSEWITGVRDRLVDAVGVRLEADVPVGCYLSGGIDSCSILGIASTMQQSPVKAYTISFDNPNYDESAIAAEMARAAGAEQEVLHLRARELYGGYFSRVVWHAERTFYNTLSVAKWHMSRRVRESGYKSVITGEGSDELFSGYPFFKRDLFVHGPAEHGADEGFAALRTKMQASNAVFEGAILAEQQAEHPAWNELIGFTPSWIQPWILTLARARPLLAPALREELADYDPIAAVAERIDRSQLEGRHLLDRVQYSWIKTMLEGQILTWGGDRVDMANSMESRPAFLDHHLAEYARQIPPSYRIHGGTEKWVLREAMRGILPKVLYEREKFAFMAPPSNTDPVKRAAVDALVERYASRDACEAAGILDPDRVAELLARNSDDRAEAVRDDILINHVLGLQILHEEFVANEPRVPPEP</sequence>
<evidence type="ECO:0000256" key="1">
    <source>
        <dbReference type="ARBA" id="ARBA00005187"/>
    </source>
</evidence>
<accession>A0A2S9XRZ1</accession>
<dbReference type="NCBIfam" id="TIGR01536">
    <property type="entry name" value="asn_synth_AEB"/>
    <property type="match status" value="1"/>
</dbReference>
<organism evidence="12 13">
    <name type="scientific">Enhygromyxa salina</name>
    <dbReference type="NCBI Taxonomy" id="215803"/>
    <lineage>
        <taxon>Bacteria</taxon>
        <taxon>Pseudomonadati</taxon>
        <taxon>Myxococcota</taxon>
        <taxon>Polyangia</taxon>
        <taxon>Nannocystales</taxon>
        <taxon>Nannocystaceae</taxon>
        <taxon>Enhygromyxa</taxon>
    </lineage>
</organism>
<dbReference type="SUPFAM" id="SSF52402">
    <property type="entry name" value="Adenine nucleotide alpha hydrolases-like"/>
    <property type="match status" value="1"/>
</dbReference>
<keyword evidence="8" id="KW-0061">Asparagine biosynthesis</keyword>
<dbReference type="InterPro" id="IPR033738">
    <property type="entry name" value="AsnB_N"/>
</dbReference>
<dbReference type="SUPFAM" id="SSF56235">
    <property type="entry name" value="N-terminal nucleophile aminohydrolases (Ntn hydrolases)"/>
    <property type="match status" value="1"/>
</dbReference>
<evidence type="ECO:0000259" key="11">
    <source>
        <dbReference type="PROSITE" id="PS51278"/>
    </source>
</evidence>
<evidence type="ECO:0000256" key="10">
    <source>
        <dbReference type="PIRSR" id="PIRSR001589-3"/>
    </source>
</evidence>
<evidence type="ECO:0000313" key="12">
    <source>
        <dbReference type="EMBL" id="PRP95633.1"/>
    </source>
</evidence>
<evidence type="ECO:0000256" key="4">
    <source>
        <dbReference type="ARBA" id="ARBA00022741"/>
    </source>
</evidence>
<proteinExistence type="inferred from homology"/>
<dbReference type="PANTHER" id="PTHR43284">
    <property type="entry name" value="ASPARAGINE SYNTHETASE (GLUTAMINE-HYDROLYZING)"/>
    <property type="match status" value="1"/>
</dbReference>
<dbReference type="Proteomes" id="UP000237968">
    <property type="component" value="Unassembled WGS sequence"/>
</dbReference>
<feature type="site" description="Important for beta-aspartyl-AMP intermediate formation" evidence="10">
    <location>
        <position position="375"/>
    </location>
</feature>
<keyword evidence="6 8" id="KW-0315">Glutamine amidotransferase</keyword>
<protein>
    <recommendedName>
        <fullName evidence="3">asparagine synthase (glutamine-hydrolyzing)</fullName>
        <ecNumber evidence="3">6.3.5.4</ecNumber>
    </recommendedName>
</protein>
<dbReference type="GO" id="GO:0005829">
    <property type="term" value="C:cytosol"/>
    <property type="evidence" value="ECO:0007669"/>
    <property type="project" value="TreeGrafter"/>
</dbReference>
<dbReference type="EMBL" id="PVNK01000167">
    <property type="protein sequence ID" value="PRP95633.1"/>
    <property type="molecule type" value="Genomic_DNA"/>
</dbReference>
<dbReference type="InterPro" id="IPR017932">
    <property type="entry name" value="GATase_2_dom"/>
</dbReference>
<dbReference type="PROSITE" id="PS51278">
    <property type="entry name" value="GATASE_TYPE_2"/>
    <property type="match status" value="1"/>
</dbReference>
<dbReference type="CDD" id="cd01991">
    <property type="entry name" value="Asn_synthase_B_C"/>
    <property type="match status" value="1"/>
</dbReference>
<dbReference type="RefSeq" id="WP_106393095.1">
    <property type="nucleotide sequence ID" value="NZ_PVNK01000167.1"/>
</dbReference>
<dbReference type="InterPro" id="IPR029055">
    <property type="entry name" value="Ntn_hydrolases_N"/>
</dbReference>
<dbReference type="Pfam" id="PF13537">
    <property type="entry name" value="GATase_7"/>
    <property type="match status" value="1"/>
</dbReference>
<keyword evidence="13" id="KW-1185">Reference proteome</keyword>
<comment type="similarity">
    <text evidence="2">Belongs to the asparagine synthetase family.</text>
</comment>
<dbReference type="OrthoDB" id="9763290at2"/>
<feature type="binding site" evidence="9">
    <location>
        <position position="102"/>
    </location>
    <ligand>
        <name>L-glutamine</name>
        <dbReference type="ChEBI" id="CHEBI:58359"/>
    </ligand>
</feature>
<reference evidence="12 13" key="1">
    <citation type="submission" date="2018-03" db="EMBL/GenBank/DDBJ databases">
        <title>Draft Genome Sequences of the Obligatory Marine Myxobacteria Enhygromyxa salina SWB005.</title>
        <authorList>
            <person name="Poehlein A."/>
            <person name="Moghaddam J.A."/>
            <person name="Harms H."/>
            <person name="Alanjari M."/>
            <person name="Koenig G.M."/>
            <person name="Daniel R."/>
            <person name="Schaeberle T.F."/>
        </authorList>
    </citation>
    <scope>NUCLEOTIDE SEQUENCE [LARGE SCALE GENOMIC DNA]</scope>
    <source>
        <strain evidence="12 13">SWB005</strain>
    </source>
</reference>
<comment type="caution">
    <text evidence="12">The sequence shown here is derived from an EMBL/GenBank/DDBJ whole genome shotgun (WGS) entry which is preliminary data.</text>
</comment>
<gene>
    <name evidence="12" type="primary">asnB</name>
    <name evidence="12" type="ORF">ENSA5_37660</name>
</gene>
<dbReference type="InterPro" id="IPR006426">
    <property type="entry name" value="Asn_synth_AEB"/>
</dbReference>
<keyword evidence="5 9" id="KW-0067">ATP-binding</keyword>
<dbReference type="Gene3D" id="3.60.20.10">
    <property type="entry name" value="Glutamine Phosphoribosylpyrophosphate, subunit 1, domain 1"/>
    <property type="match status" value="1"/>
</dbReference>
<dbReference type="InterPro" id="IPR001962">
    <property type="entry name" value="Asn_synthase"/>
</dbReference>
<dbReference type="PIRSF" id="PIRSF001589">
    <property type="entry name" value="Asn_synthetase_glu-h"/>
    <property type="match status" value="1"/>
</dbReference>
<evidence type="ECO:0000313" key="13">
    <source>
        <dbReference type="Proteomes" id="UP000237968"/>
    </source>
</evidence>
<name>A0A2S9XRZ1_9BACT</name>